<evidence type="ECO:0000256" key="1">
    <source>
        <dbReference type="SAM" id="Phobius"/>
    </source>
</evidence>
<dbReference type="Gene3D" id="1.10.1760.20">
    <property type="match status" value="1"/>
</dbReference>
<dbReference type="Pfam" id="PF07155">
    <property type="entry name" value="ECF-ribofla_trS"/>
    <property type="match status" value="1"/>
</dbReference>
<reference evidence="2 3" key="1">
    <citation type="submission" date="2016-11" db="EMBL/GenBank/DDBJ databases">
        <authorList>
            <person name="Jaros S."/>
            <person name="Januszkiewicz K."/>
            <person name="Wedrychowicz H."/>
        </authorList>
    </citation>
    <scope>NUCLEOTIDE SEQUENCE [LARGE SCALE GENOMIC DNA]</scope>
    <source>
        <strain evidence="2 3">DSM 10068</strain>
    </source>
</reference>
<gene>
    <name evidence="2" type="ORF">SAMN02745823_00190</name>
</gene>
<dbReference type="NCBIfam" id="TIGR04518">
    <property type="entry name" value="ECF_S_folT_fam"/>
    <property type="match status" value="1"/>
</dbReference>
<dbReference type="EMBL" id="FQXV01000001">
    <property type="protein sequence ID" value="SHH52943.1"/>
    <property type="molecule type" value="Genomic_DNA"/>
</dbReference>
<keyword evidence="1" id="KW-0472">Membrane</keyword>
<feature type="transmembrane region" description="Helical" evidence="1">
    <location>
        <begin position="77"/>
        <end position="97"/>
    </location>
</feature>
<evidence type="ECO:0000313" key="2">
    <source>
        <dbReference type="EMBL" id="SHH52943.1"/>
    </source>
</evidence>
<protein>
    <submittedName>
        <fullName evidence="2">ECF transporter S component, folate family</fullName>
    </submittedName>
</protein>
<proteinExistence type="predicted"/>
<sequence length="194" mass="20834">MSKKKLLTTKTVVTLGLLIALSIILTRFLAIMPTPNIRISFGSLPIIIAGLLFGPIAGGLAGLAADFLGTTLFSSYGWFPPLALTPVIMGVVPPLIGMLLKKRTNLPTFIAMILPAEILGPMVWTTLSLQWLNHVPFLVNLPLRLPVSAGIAVVDILMIFLLYKSGVFRTFDSTLSRLSGGKNNGLRGDAEIHS</sequence>
<feature type="transmembrane region" description="Helical" evidence="1">
    <location>
        <begin position="44"/>
        <end position="65"/>
    </location>
</feature>
<feature type="transmembrane region" description="Helical" evidence="1">
    <location>
        <begin position="143"/>
        <end position="163"/>
    </location>
</feature>
<dbReference type="STRING" id="1123282.SAMN02745823_00190"/>
<keyword evidence="1" id="KW-0812">Transmembrane</keyword>
<dbReference type="GO" id="GO:0016020">
    <property type="term" value="C:membrane"/>
    <property type="evidence" value="ECO:0007669"/>
    <property type="project" value="InterPro"/>
</dbReference>
<dbReference type="RefSeq" id="WP_073075767.1">
    <property type="nucleotide sequence ID" value="NZ_FQXV01000001.1"/>
</dbReference>
<keyword evidence="3" id="KW-1185">Reference proteome</keyword>
<organism evidence="2 3">
    <name type="scientific">Sporobacter termitidis DSM 10068</name>
    <dbReference type="NCBI Taxonomy" id="1123282"/>
    <lineage>
        <taxon>Bacteria</taxon>
        <taxon>Bacillati</taxon>
        <taxon>Bacillota</taxon>
        <taxon>Clostridia</taxon>
        <taxon>Eubacteriales</taxon>
        <taxon>Oscillospiraceae</taxon>
        <taxon>Sporobacter</taxon>
    </lineage>
</organism>
<evidence type="ECO:0000313" key="3">
    <source>
        <dbReference type="Proteomes" id="UP000183995"/>
    </source>
</evidence>
<keyword evidence="1" id="KW-1133">Transmembrane helix</keyword>
<feature type="transmembrane region" description="Helical" evidence="1">
    <location>
        <begin position="109"/>
        <end position="131"/>
    </location>
</feature>
<accession>A0A1M5TRC3</accession>
<feature type="transmembrane region" description="Helical" evidence="1">
    <location>
        <begin position="12"/>
        <end position="32"/>
    </location>
</feature>
<dbReference type="InterPro" id="IPR009825">
    <property type="entry name" value="ECF_substrate-spec-like"/>
</dbReference>
<dbReference type="AlphaFoldDB" id="A0A1M5TRC3"/>
<name>A0A1M5TRC3_9FIRM</name>
<dbReference type="Proteomes" id="UP000183995">
    <property type="component" value="Unassembled WGS sequence"/>
</dbReference>
<dbReference type="InterPro" id="IPR030949">
    <property type="entry name" value="ECF_S_folate_fam"/>
</dbReference>